<dbReference type="PROSITE" id="PS50815">
    <property type="entry name" value="HORMA"/>
    <property type="match status" value="1"/>
</dbReference>
<dbReference type="SUPFAM" id="SSF56019">
    <property type="entry name" value="The spindle assembly checkpoint protein mad2"/>
    <property type="match status" value="1"/>
</dbReference>
<dbReference type="GO" id="GO:0005694">
    <property type="term" value="C:chromosome"/>
    <property type="evidence" value="ECO:0007669"/>
    <property type="project" value="UniProtKB-SubCell"/>
</dbReference>
<dbReference type="InterPro" id="IPR054722">
    <property type="entry name" value="PolX-like_BBD"/>
</dbReference>
<dbReference type="InterPro" id="IPR003511">
    <property type="entry name" value="HORMA_dom"/>
</dbReference>
<protein>
    <recommendedName>
        <fullName evidence="7">HORMA domain-containing protein</fullName>
    </recommendedName>
</protein>
<dbReference type="PANTHER" id="PTHR48225:SF7">
    <property type="entry name" value="MEIOSIS-SPECIFIC PROTEIN HOP1"/>
    <property type="match status" value="1"/>
</dbReference>
<evidence type="ECO:0000256" key="2">
    <source>
        <dbReference type="ARBA" id="ARBA00004286"/>
    </source>
</evidence>
<dbReference type="Gene3D" id="3.30.900.10">
    <property type="entry name" value="HORMA domain"/>
    <property type="match status" value="1"/>
</dbReference>
<proteinExistence type="predicted"/>
<dbReference type="AlphaFoldDB" id="A0ABC9FEQ7"/>
<keyword evidence="5" id="KW-0469">Meiosis</keyword>
<dbReference type="Pfam" id="PF02301">
    <property type="entry name" value="HORMA"/>
    <property type="match status" value="1"/>
</dbReference>
<evidence type="ECO:0000256" key="4">
    <source>
        <dbReference type="ARBA" id="ARBA00023242"/>
    </source>
</evidence>
<evidence type="ECO:0000256" key="3">
    <source>
        <dbReference type="ARBA" id="ARBA00022454"/>
    </source>
</evidence>
<keyword evidence="4" id="KW-0539">Nucleus</keyword>
<organism evidence="8 9">
    <name type="scientific">Urochloa decumbens</name>
    <dbReference type="NCBI Taxonomy" id="240449"/>
    <lineage>
        <taxon>Eukaryota</taxon>
        <taxon>Viridiplantae</taxon>
        <taxon>Streptophyta</taxon>
        <taxon>Embryophyta</taxon>
        <taxon>Tracheophyta</taxon>
        <taxon>Spermatophyta</taxon>
        <taxon>Magnoliopsida</taxon>
        <taxon>Liliopsida</taxon>
        <taxon>Poales</taxon>
        <taxon>Poaceae</taxon>
        <taxon>PACMAD clade</taxon>
        <taxon>Panicoideae</taxon>
        <taxon>Panicodae</taxon>
        <taxon>Paniceae</taxon>
        <taxon>Melinidinae</taxon>
        <taxon>Urochloa</taxon>
    </lineage>
</organism>
<feature type="compositionally biased region" description="Basic and acidic residues" evidence="6">
    <location>
        <begin position="560"/>
        <end position="571"/>
    </location>
</feature>
<dbReference type="Pfam" id="PF22936">
    <property type="entry name" value="Pol_BBD"/>
    <property type="match status" value="2"/>
</dbReference>
<keyword evidence="3" id="KW-0158">Chromosome</keyword>
<evidence type="ECO:0000259" key="7">
    <source>
        <dbReference type="PROSITE" id="PS50815"/>
    </source>
</evidence>
<gene>
    <name evidence="8" type="ORF">URODEC1_LOCUS104498</name>
</gene>
<name>A0ABC9FEQ7_9POAL</name>
<reference evidence="8" key="1">
    <citation type="submission" date="2024-10" db="EMBL/GenBank/DDBJ databases">
        <authorList>
            <person name="Ryan C."/>
        </authorList>
    </citation>
    <scope>NUCLEOTIDE SEQUENCE [LARGE SCALE GENOMIC DNA]</scope>
</reference>
<dbReference type="GO" id="GO:0051321">
    <property type="term" value="P:meiotic cell cycle"/>
    <property type="evidence" value="ECO:0007669"/>
    <property type="project" value="UniProtKB-KW"/>
</dbReference>
<dbReference type="PANTHER" id="PTHR48225">
    <property type="entry name" value="HORMA DOMAIN-CONTAINING PROTEIN 1"/>
    <property type="match status" value="1"/>
</dbReference>
<evidence type="ECO:0000256" key="6">
    <source>
        <dbReference type="SAM" id="MobiDB-lite"/>
    </source>
</evidence>
<accession>A0ABC9FEQ7</accession>
<dbReference type="GO" id="GO:0005634">
    <property type="term" value="C:nucleus"/>
    <property type="evidence" value="ECO:0007669"/>
    <property type="project" value="UniProtKB-SubCell"/>
</dbReference>
<dbReference type="Proteomes" id="UP001497457">
    <property type="component" value="Chromosome 6rd"/>
</dbReference>
<feature type="compositionally biased region" description="Basic residues" evidence="6">
    <location>
        <begin position="614"/>
        <end position="629"/>
    </location>
</feature>
<feature type="region of interest" description="Disordered" evidence="6">
    <location>
        <begin position="560"/>
        <end position="629"/>
    </location>
</feature>
<evidence type="ECO:0000313" key="8">
    <source>
        <dbReference type="EMBL" id="CAL5073256.1"/>
    </source>
</evidence>
<keyword evidence="9" id="KW-1185">Reference proteome</keyword>
<sequence>MASSAPLALQVPRARTGSGITAEGHETDPDPIRNLLWMAIHNIIYIRGLFHESYFSDMSVPALEMKTKMLLPVDAQSRKMIDWMEKGVYDALQKKYLRSLLFCIYEEGHVIEEYAFSFSYSSNCTEEVVMSISRTGSKKGSTTFKSNASQVTPHQMRSSACKMIRRLISLMKTLDPMPEERTILMKLLYYDDITPEDYEPPFLKLCDNNDTIYVWNKNPLKMDLESVYSKHIVLALKVKNVHQPFDDNYVTNRDDGMSVDEKSDYDYFPNIETPKRRSGYLLVTSSKKLEFMLDSGATHHICNDKEIMHNLKDIKEEDQVLVYSCGGVELKAEMMGSVVTKNFKLSQVGFIPKMAFNVVSVGQLASQGLLTTISDGHFSIISVKDARMVGEGFLQKKVEKDTGRKYYEYVFRTMIWDVPGDDKLIDAYHENERDEDVKEWVIDTGCGSHMVPKLTMLSNPRSEKISLQAASETISSSHKGSVKEGKLLLKDVLYCPGVTSKIISGPMLDLSGHRIAFNAERCTIVHKDGLEPKGVGLLERSTRMYLLKADDEENLAEVATKDELLEERKNENNAAEEDAERTDKRVTAEAEGYGLLPDGKDVKTKGATAEYKGKASRRTKRRKLSRSST</sequence>
<evidence type="ECO:0000256" key="1">
    <source>
        <dbReference type="ARBA" id="ARBA00004123"/>
    </source>
</evidence>
<comment type="subcellular location">
    <subcellularLocation>
        <location evidence="2">Chromosome</location>
    </subcellularLocation>
    <subcellularLocation>
        <location evidence="1">Nucleus</location>
    </subcellularLocation>
</comment>
<feature type="domain" description="HORMA" evidence="7">
    <location>
        <begin position="26"/>
        <end position="238"/>
    </location>
</feature>
<dbReference type="InterPro" id="IPR051294">
    <property type="entry name" value="HORMA_MeioticProgression"/>
</dbReference>
<evidence type="ECO:0000256" key="5">
    <source>
        <dbReference type="ARBA" id="ARBA00023254"/>
    </source>
</evidence>
<evidence type="ECO:0000313" key="9">
    <source>
        <dbReference type="Proteomes" id="UP001497457"/>
    </source>
</evidence>
<dbReference type="InterPro" id="IPR036570">
    <property type="entry name" value="HORMA_dom_sf"/>
</dbReference>
<dbReference type="EMBL" id="OZ075116">
    <property type="protein sequence ID" value="CAL5073256.1"/>
    <property type="molecule type" value="Genomic_DNA"/>
</dbReference>